<name>A0ABN2ZVE0_9ACTN</name>
<evidence type="ECO:0000256" key="6">
    <source>
        <dbReference type="SAM" id="Phobius"/>
    </source>
</evidence>
<feature type="transmembrane region" description="Helical" evidence="6">
    <location>
        <begin position="396"/>
        <end position="418"/>
    </location>
</feature>
<feature type="transmembrane region" description="Helical" evidence="6">
    <location>
        <begin position="368"/>
        <end position="389"/>
    </location>
</feature>
<accession>A0ABN2ZVE0</accession>
<evidence type="ECO:0000256" key="5">
    <source>
        <dbReference type="ARBA" id="ARBA00023136"/>
    </source>
</evidence>
<feature type="transmembrane region" description="Helical" evidence="6">
    <location>
        <begin position="153"/>
        <end position="174"/>
    </location>
</feature>
<reference evidence="7 8" key="1">
    <citation type="journal article" date="2019" name="Int. J. Syst. Evol. Microbiol.">
        <title>The Global Catalogue of Microorganisms (GCM) 10K type strain sequencing project: providing services to taxonomists for standard genome sequencing and annotation.</title>
        <authorList>
            <consortium name="The Broad Institute Genomics Platform"/>
            <consortium name="The Broad Institute Genome Sequencing Center for Infectious Disease"/>
            <person name="Wu L."/>
            <person name="Ma J."/>
        </authorList>
    </citation>
    <scope>NUCLEOTIDE SEQUENCE [LARGE SCALE GENOMIC DNA]</scope>
    <source>
        <strain evidence="7 8">JCM 14560</strain>
    </source>
</reference>
<dbReference type="Proteomes" id="UP001422759">
    <property type="component" value="Unassembled WGS sequence"/>
</dbReference>
<protein>
    <recommendedName>
        <fullName evidence="9">O-antigen/teichoic acid export membrane protein</fullName>
    </recommendedName>
</protein>
<comment type="caution">
    <text evidence="7">The sequence shown here is derived from an EMBL/GenBank/DDBJ whole genome shotgun (WGS) entry which is preliminary data.</text>
</comment>
<feature type="transmembrane region" description="Helical" evidence="6">
    <location>
        <begin position="339"/>
        <end position="362"/>
    </location>
</feature>
<feature type="transmembrane region" description="Helical" evidence="6">
    <location>
        <begin position="221"/>
        <end position="239"/>
    </location>
</feature>
<dbReference type="InterPro" id="IPR050833">
    <property type="entry name" value="Poly_Biosynth_Transport"/>
</dbReference>
<evidence type="ECO:0000256" key="3">
    <source>
        <dbReference type="ARBA" id="ARBA00022692"/>
    </source>
</evidence>
<feature type="transmembrane region" description="Helical" evidence="6">
    <location>
        <begin position="194"/>
        <end position="215"/>
    </location>
</feature>
<evidence type="ECO:0008006" key="9">
    <source>
        <dbReference type="Google" id="ProtNLM"/>
    </source>
</evidence>
<dbReference type="EMBL" id="BAAANT010000024">
    <property type="protein sequence ID" value="GAA2148374.1"/>
    <property type="molecule type" value="Genomic_DNA"/>
</dbReference>
<feature type="transmembrane region" description="Helical" evidence="6">
    <location>
        <begin position="294"/>
        <end position="318"/>
    </location>
</feature>
<comment type="subcellular location">
    <subcellularLocation>
        <location evidence="1">Cell membrane</location>
        <topology evidence="1">Multi-pass membrane protein</topology>
    </subcellularLocation>
</comment>
<evidence type="ECO:0000313" key="7">
    <source>
        <dbReference type="EMBL" id="GAA2148374.1"/>
    </source>
</evidence>
<evidence type="ECO:0000256" key="4">
    <source>
        <dbReference type="ARBA" id="ARBA00022989"/>
    </source>
</evidence>
<gene>
    <name evidence="7" type="ORF">GCM10009760_40300</name>
</gene>
<keyword evidence="2" id="KW-1003">Cell membrane</keyword>
<keyword evidence="4 6" id="KW-1133">Transmembrane helix</keyword>
<keyword evidence="3 6" id="KW-0812">Transmembrane</keyword>
<feature type="transmembrane region" description="Helical" evidence="6">
    <location>
        <begin position="122"/>
        <end position="147"/>
    </location>
</feature>
<feature type="transmembrane region" description="Helical" evidence="6">
    <location>
        <begin position="424"/>
        <end position="445"/>
    </location>
</feature>
<dbReference type="PANTHER" id="PTHR30250:SF11">
    <property type="entry name" value="O-ANTIGEN TRANSPORTER-RELATED"/>
    <property type="match status" value="1"/>
</dbReference>
<dbReference type="RefSeq" id="WP_344466997.1">
    <property type="nucleotide sequence ID" value="NZ_BAAANT010000024.1"/>
</dbReference>
<evidence type="ECO:0000256" key="2">
    <source>
        <dbReference type="ARBA" id="ARBA00022475"/>
    </source>
</evidence>
<keyword evidence="8" id="KW-1185">Reference proteome</keyword>
<feature type="transmembrane region" description="Helical" evidence="6">
    <location>
        <begin position="260"/>
        <end position="282"/>
    </location>
</feature>
<dbReference type="PANTHER" id="PTHR30250">
    <property type="entry name" value="PST FAMILY PREDICTED COLANIC ACID TRANSPORTER"/>
    <property type="match status" value="1"/>
</dbReference>
<evidence type="ECO:0000256" key="1">
    <source>
        <dbReference type="ARBA" id="ARBA00004651"/>
    </source>
</evidence>
<organism evidence="7 8">
    <name type="scientific">Kitasatospora kazusensis</name>
    <dbReference type="NCBI Taxonomy" id="407974"/>
    <lineage>
        <taxon>Bacteria</taxon>
        <taxon>Bacillati</taxon>
        <taxon>Actinomycetota</taxon>
        <taxon>Actinomycetes</taxon>
        <taxon>Kitasatosporales</taxon>
        <taxon>Streptomycetaceae</taxon>
        <taxon>Kitasatospora</taxon>
    </lineage>
</organism>
<evidence type="ECO:0000313" key="8">
    <source>
        <dbReference type="Proteomes" id="UP001422759"/>
    </source>
</evidence>
<feature type="transmembrane region" description="Helical" evidence="6">
    <location>
        <begin position="53"/>
        <end position="72"/>
    </location>
</feature>
<keyword evidence="5 6" id="KW-0472">Membrane</keyword>
<proteinExistence type="predicted"/>
<sequence>MAGLLSRPVAPDWPCPCPQALPCQCSYLTLLRARARALRLRAAGEPLLRNGHLLAASSVVAAGLGSVFWIFATRWYSADTVGRSYAALSAAALLSALGRFNLDNVLVRFLPAAGRHTRRLVLQCYGVSAVCSALAAVVFLLLIPWIAPGLGFLRSPVLALAFVAATAGFSVFVLQDGALTGLRRAGWVLGENSIFAVAKATALALCAALAVGTGILVSWSAGLLVSIVVTNVVLFRHAVPAHQRADRTGAPRPTRIMRYAGADYLGNLSGIAAASVVPLLVLNQLGAEQNAYYSLAWIVGDTLYLAAFSMGSSLVVEAARAPERLAEHARRMLWHSGRLLLVAVVVVVAGAPWILSLFGPGYAAHGTVVLRLMTLSALPNVVLSVAIGVARVRRALGWLIGLQLAFAAVLVVLVVWLLPGFGLTGVGLAWLLTSCALAVPLLLTLPRWLPAPTRRPE</sequence>